<gene>
    <name evidence="2" type="ORF">Tci_656109</name>
</gene>
<evidence type="ECO:0000313" key="2">
    <source>
        <dbReference type="EMBL" id="GFA84137.1"/>
    </source>
</evidence>
<evidence type="ECO:0000256" key="1">
    <source>
        <dbReference type="SAM" id="MobiDB-lite"/>
    </source>
</evidence>
<feature type="compositionally biased region" description="Basic and acidic residues" evidence="1">
    <location>
        <begin position="149"/>
        <end position="166"/>
    </location>
</feature>
<dbReference type="PANTHER" id="PTHR31286">
    <property type="entry name" value="GLYCINE-RICH CELL WALL STRUCTURAL PROTEIN 1.8-LIKE"/>
    <property type="match status" value="1"/>
</dbReference>
<protein>
    <submittedName>
        <fullName evidence="2">Uncharacterized protein</fullName>
    </submittedName>
</protein>
<organism evidence="2">
    <name type="scientific">Tanacetum cinerariifolium</name>
    <name type="common">Dalmatian daisy</name>
    <name type="synonym">Chrysanthemum cinerariifolium</name>
    <dbReference type="NCBI Taxonomy" id="118510"/>
    <lineage>
        <taxon>Eukaryota</taxon>
        <taxon>Viridiplantae</taxon>
        <taxon>Streptophyta</taxon>
        <taxon>Embryophyta</taxon>
        <taxon>Tracheophyta</taxon>
        <taxon>Spermatophyta</taxon>
        <taxon>Magnoliopsida</taxon>
        <taxon>eudicotyledons</taxon>
        <taxon>Gunneridae</taxon>
        <taxon>Pentapetalae</taxon>
        <taxon>asterids</taxon>
        <taxon>campanulids</taxon>
        <taxon>Asterales</taxon>
        <taxon>Asteraceae</taxon>
        <taxon>Asteroideae</taxon>
        <taxon>Anthemideae</taxon>
        <taxon>Anthemidinae</taxon>
        <taxon>Tanacetum</taxon>
    </lineage>
</organism>
<name>A0A699KE85_TANCI</name>
<dbReference type="EMBL" id="BKCJ010498358">
    <property type="protein sequence ID" value="GFA84137.1"/>
    <property type="molecule type" value="Genomic_DNA"/>
</dbReference>
<reference evidence="2" key="1">
    <citation type="journal article" date="2019" name="Sci. Rep.">
        <title>Draft genome of Tanacetum cinerariifolium, the natural source of mosquito coil.</title>
        <authorList>
            <person name="Yamashiro T."/>
            <person name="Shiraishi A."/>
            <person name="Satake H."/>
            <person name="Nakayama K."/>
        </authorList>
    </citation>
    <scope>NUCLEOTIDE SEQUENCE</scope>
</reference>
<dbReference type="AlphaFoldDB" id="A0A699KE85"/>
<dbReference type="PANTHER" id="PTHR31286:SF99">
    <property type="entry name" value="DUF4283 DOMAIN-CONTAINING PROTEIN"/>
    <property type="match status" value="1"/>
</dbReference>
<feature type="compositionally biased region" description="Acidic residues" evidence="1">
    <location>
        <begin position="167"/>
        <end position="180"/>
    </location>
</feature>
<comment type="caution">
    <text evidence="2">The sequence shown here is derived from an EMBL/GenBank/DDBJ whole genome shotgun (WGS) entry which is preliminary data.</text>
</comment>
<feature type="region of interest" description="Disordered" evidence="1">
    <location>
        <begin position="149"/>
        <end position="180"/>
    </location>
</feature>
<proteinExistence type="predicted"/>
<sequence>MNEVSENCPWFIRSAPIILKKWTSNANLLKEKLNLVPIWLKFHDIPIVVFTSDGLIMGSYDYAHALIDIRADRELNEDMFIPIPNVEDDGEVLYMVRVEYECEPPRCGLCMMIEGTLMLLDDDEKPLKPSKPMLPSSLNVVSKMADGLVNKDNDSEVKEENHSKDPYDDDDFDDPGLTDA</sequence>
<dbReference type="InterPro" id="IPR040256">
    <property type="entry name" value="At4g02000-like"/>
</dbReference>
<accession>A0A699KE85</accession>